<organism evidence="2">
    <name type="scientific">hydrothermal vent metagenome</name>
    <dbReference type="NCBI Taxonomy" id="652676"/>
    <lineage>
        <taxon>unclassified sequences</taxon>
        <taxon>metagenomes</taxon>
        <taxon>ecological metagenomes</taxon>
    </lineage>
</organism>
<evidence type="ECO:0000256" key="1">
    <source>
        <dbReference type="SAM" id="MobiDB-lite"/>
    </source>
</evidence>
<dbReference type="InterPro" id="IPR036760">
    <property type="entry name" value="SspB-like_sf"/>
</dbReference>
<reference evidence="2" key="1">
    <citation type="submission" date="2018-06" db="EMBL/GenBank/DDBJ databases">
        <authorList>
            <person name="Zhirakovskaya E."/>
        </authorList>
    </citation>
    <scope>NUCLEOTIDE SEQUENCE</scope>
</reference>
<dbReference type="AlphaFoldDB" id="A0A3B1CYC6"/>
<dbReference type="EMBL" id="UOGE01000093">
    <property type="protein sequence ID" value="VAX24315.1"/>
    <property type="molecule type" value="Genomic_DNA"/>
</dbReference>
<accession>A0A3B1CYC6</accession>
<sequence>MDKLPIFEWFLEYGDVLITVSAKLDSVDIPQHLKEQDVVDFILGPAPTPKMVIEKKGVKTPMRFSGAIHNCFFPWESIIQMSAQDAVIQFRNTDGVPKHVNQNKEPQLKPKKDKTHLRIIK</sequence>
<gene>
    <name evidence="2" type="ORF">MNBD_NITROSPINAE02-123</name>
</gene>
<proteinExistence type="predicted"/>
<dbReference type="Gene3D" id="2.30.30.220">
    <property type="entry name" value="SspB-like"/>
    <property type="match status" value="1"/>
</dbReference>
<feature type="region of interest" description="Disordered" evidence="1">
    <location>
        <begin position="97"/>
        <end position="121"/>
    </location>
</feature>
<evidence type="ECO:0000313" key="2">
    <source>
        <dbReference type="EMBL" id="VAX24315.1"/>
    </source>
</evidence>
<protein>
    <recommendedName>
        <fullName evidence="3">Stringent starvation protein B</fullName>
    </recommendedName>
</protein>
<name>A0A3B1CYC6_9ZZZZ</name>
<feature type="compositionally biased region" description="Basic residues" evidence="1">
    <location>
        <begin position="109"/>
        <end position="121"/>
    </location>
</feature>
<evidence type="ECO:0008006" key="3">
    <source>
        <dbReference type="Google" id="ProtNLM"/>
    </source>
</evidence>
<dbReference type="SUPFAM" id="SSF101738">
    <property type="entry name" value="SspB-like"/>
    <property type="match status" value="1"/>
</dbReference>